<evidence type="ECO:0000313" key="5">
    <source>
        <dbReference type="EMBL" id="TWF42920.1"/>
    </source>
</evidence>
<dbReference type="Gene3D" id="1.10.10.60">
    <property type="entry name" value="Homeodomain-like"/>
    <property type="match status" value="1"/>
</dbReference>
<dbReference type="InterPro" id="IPR018060">
    <property type="entry name" value="HTH_AraC"/>
</dbReference>
<gene>
    <name evidence="5" type="ORF">FHW36_102682</name>
</gene>
<dbReference type="PANTHER" id="PTHR43280:SF32">
    <property type="entry name" value="TRANSCRIPTIONAL REGULATORY PROTEIN"/>
    <property type="match status" value="1"/>
</dbReference>
<dbReference type="PANTHER" id="PTHR43280">
    <property type="entry name" value="ARAC-FAMILY TRANSCRIPTIONAL REGULATOR"/>
    <property type="match status" value="1"/>
</dbReference>
<dbReference type="Pfam" id="PF12833">
    <property type="entry name" value="HTH_18"/>
    <property type="match status" value="1"/>
</dbReference>
<organism evidence="5 6">
    <name type="scientific">Chitinophaga polysaccharea</name>
    <dbReference type="NCBI Taxonomy" id="1293035"/>
    <lineage>
        <taxon>Bacteria</taxon>
        <taxon>Pseudomonadati</taxon>
        <taxon>Bacteroidota</taxon>
        <taxon>Chitinophagia</taxon>
        <taxon>Chitinophagales</taxon>
        <taxon>Chitinophagaceae</taxon>
        <taxon>Chitinophaga</taxon>
    </lineage>
</organism>
<comment type="caution">
    <text evidence="5">The sequence shown here is derived from an EMBL/GenBank/DDBJ whole genome shotgun (WGS) entry which is preliminary data.</text>
</comment>
<name>A0A561PXS9_9BACT</name>
<dbReference type="GO" id="GO:0003700">
    <property type="term" value="F:DNA-binding transcription factor activity"/>
    <property type="evidence" value="ECO:0007669"/>
    <property type="project" value="InterPro"/>
</dbReference>
<keyword evidence="3" id="KW-0804">Transcription</keyword>
<reference evidence="5 6" key="1">
    <citation type="submission" date="2019-06" db="EMBL/GenBank/DDBJ databases">
        <title>Sorghum-associated microbial communities from plants grown in Nebraska, USA.</title>
        <authorList>
            <person name="Schachtman D."/>
        </authorList>
    </citation>
    <scope>NUCLEOTIDE SEQUENCE [LARGE SCALE GENOMIC DNA]</scope>
    <source>
        <strain evidence="5 6">1209</strain>
    </source>
</reference>
<evidence type="ECO:0000259" key="4">
    <source>
        <dbReference type="PROSITE" id="PS01124"/>
    </source>
</evidence>
<dbReference type="InterPro" id="IPR020449">
    <property type="entry name" value="Tscrpt_reg_AraC-type_HTH"/>
</dbReference>
<dbReference type="SMART" id="SM00342">
    <property type="entry name" value="HTH_ARAC"/>
    <property type="match status" value="1"/>
</dbReference>
<evidence type="ECO:0000256" key="2">
    <source>
        <dbReference type="ARBA" id="ARBA00023125"/>
    </source>
</evidence>
<dbReference type="SUPFAM" id="SSF51215">
    <property type="entry name" value="Regulatory protein AraC"/>
    <property type="match status" value="1"/>
</dbReference>
<evidence type="ECO:0000256" key="3">
    <source>
        <dbReference type="ARBA" id="ARBA00023163"/>
    </source>
</evidence>
<keyword evidence="1" id="KW-0805">Transcription regulation</keyword>
<proteinExistence type="predicted"/>
<dbReference type="PROSITE" id="PS01124">
    <property type="entry name" value="HTH_ARAC_FAMILY_2"/>
    <property type="match status" value="1"/>
</dbReference>
<evidence type="ECO:0000256" key="1">
    <source>
        <dbReference type="ARBA" id="ARBA00023015"/>
    </source>
</evidence>
<dbReference type="SUPFAM" id="SSF46689">
    <property type="entry name" value="Homeodomain-like"/>
    <property type="match status" value="1"/>
</dbReference>
<keyword evidence="2 5" id="KW-0238">DNA-binding</keyword>
<feature type="domain" description="HTH araC/xylS-type" evidence="4">
    <location>
        <begin position="194"/>
        <end position="292"/>
    </location>
</feature>
<dbReference type="InterPro" id="IPR009057">
    <property type="entry name" value="Homeodomain-like_sf"/>
</dbReference>
<keyword evidence="6" id="KW-1185">Reference proteome</keyword>
<dbReference type="RefSeq" id="WP_222429045.1">
    <property type="nucleotide sequence ID" value="NZ_VIWO01000002.1"/>
</dbReference>
<dbReference type="AlphaFoldDB" id="A0A561PXS9"/>
<dbReference type="Proteomes" id="UP000320811">
    <property type="component" value="Unassembled WGS sequence"/>
</dbReference>
<protein>
    <submittedName>
        <fullName evidence="5">AraC-like DNA-binding protein</fullName>
    </submittedName>
</protein>
<evidence type="ECO:0000313" key="6">
    <source>
        <dbReference type="Proteomes" id="UP000320811"/>
    </source>
</evidence>
<dbReference type="GO" id="GO:0043565">
    <property type="term" value="F:sequence-specific DNA binding"/>
    <property type="evidence" value="ECO:0007669"/>
    <property type="project" value="InterPro"/>
</dbReference>
<dbReference type="InterPro" id="IPR037923">
    <property type="entry name" value="HTH-like"/>
</dbReference>
<dbReference type="PRINTS" id="PR00032">
    <property type="entry name" value="HTHARAC"/>
</dbReference>
<dbReference type="EMBL" id="VIWO01000002">
    <property type="protein sequence ID" value="TWF42920.1"/>
    <property type="molecule type" value="Genomic_DNA"/>
</dbReference>
<sequence>MILSIMKAYESLKETLSFYGVQCNEPYYISSGNPIFEFPETAFRMDFYAFCICVSGQVEVEIDSHSYHIVSNSFLISAPSTIIRIVHFSKDFRMKLLFFDKIFLLKNIANPFFIEQLSLFRNATFSVINPGEKYADQLFAQLNYLQQQTGRKGRFIEDIIRTIIIHLLLEIATLVDNEKAAMAGSLQDVNNLFFKFTKLVRENALHYKDVQFYADKLFITNKYLINIVKKTTGKTPHEIIDEALLKEVCVLLNDPEKTISQIAIDTGFSSTSSFGRFFKKYVSISPQEYRKHQLL</sequence>
<accession>A0A561PXS9</accession>